<dbReference type="OrthoDB" id="9813321at2"/>
<name>A0A4R6XXR1_9GAMM</name>
<dbReference type="PANTHER" id="PTHR34404">
    <property type="entry name" value="REGULATORY PROTEIN, FMDB FAMILY"/>
    <property type="match status" value="1"/>
</dbReference>
<feature type="domain" description="Putative regulatory protein FmdB zinc ribbon" evidence="2">
    <location>
        <begin position="1"/>
        <end position="42"/>
    </location>
</feature>
<dbReference type="RefSeq" id="WP_099018078.1">
    <property type="nucleotide sequence ID" value="NZ_NIHB01000001.1"/>
</dbReference>
<comment type="caution">
    <text evidence="3">The sequence shown here is derived from an EMBL/GenBank/DDBJ whole genome shotgun (WGS) entry which is preliminary data.</text>
</comment>
<dbReference type="InterPro" id="IPR013429">
    <property type="entry name" value="Regulatory_FmdB_Zinc_ribbon"/>
</dbReference>
<accession>A0A4R6XXR1</accession>
<dbReference type="PANTHER" id="PTHR34404:SF2">
    <property type="entry name" value="CONSERVED SERINE RICH PROTEIN"/>
    <property type="match status" value="1"/>
</dbReference>
<dbReference type="Pfam" id="PF09723">
    <property type="entry name" value="Zn_ribbon_8"/>
    <property type="match status" value="1"/>
</dbReference>
<dbReference type="AlphaFoldDB" id="A0A4R6XXR1"/>
<protein>
    <submittedName>
        <fullName evidence="3">Putative FmdB family regulatory protein</fullName>
    </submittedName>
</protein>
<evidence type="ECO:0000313" key="3">
    <source>
        <dbReference type="EMBL" id="TDR23270.1"/>
    </source>
</evidence>
<evidence type="ECO:0000256" key="1">
    <source>
        <dbReference type="SAM" id="MobiDB-lite"/>
    </source>
</evidence>
<dbReference type="Proteomes" id="UP000295724">
    <property type="component" value="Unassembled WGS sequence"/>
</dbReference>
<evidence type="ECO:0000313" key="4">
    <source>
        <dbReference type="Proteomes" id="UP000295724"/>
    </source>
</evidence>
<evidence type="ECO:0000259" key="2">
    <source>
        <dbReference type="SMART" id="SM00834"/>
    </source>
</evidence>
<feature type="region of interest" description="Disordered" evidence="1">
    <location>
        <begin position="57"/>
        <end position="79"/>
    </location>
</feature>
<sequence>MPIYEYQCQDCDHQLEKLQKMSDAPLSDCPQCEAPSLVKKVSAAGFRLKGTGWYETDFKTKKPAKEPKKAESKPTNSSS</sequence>
<organism evidence="3 4">
    <name type="scientific">Marinicella litoralis</name>
    <dbReference type="NCBI Taxonomy" id="644220"/>
    <lineage>
        <taxon>Bacteria</taxon>
        <taxon>Pseudomonadati</taxon>
        <taxon>Pseudomonadota</taxon>
        <taxon>Gammaproteobacteria</taxon>
        <taxon>Lysobacterales</taxon>
        <taxon>Marinicellaceae</taxon>
        <taxon>Marinicella</taxon>
    </lineage>
</organism>
<feature type="compositionally biased region" description="Basic and acidic residues" evidence="1">
    <location>
        <begin position="57"/>
        <end position="72"/>
    </location>
</feature>
<dbReference type="SMART" id="SM00834">
    <property type="entry name" value="CxxC_CXXC_SSSS"/>
    <property type="match status" value="1"/>
</dbReference>
<dbReference type="NCBIfam" id="TIGR02605">
    <property type="entry name" value="CxxC_CxxC_SSSS"/>
    <property type="match status" value="1"/>
</dbReference>
<proteinExistence type="predicted"/>
<reference evidence="3 4" key="1">
    <citation type="submission" date="2019-03" db="EMBL/GenBank/DDBJ databases">
        <title>Genomic Encyclopedia of Type Strains, Phase IV (KMG-IV): sequencing the most valuable type-strain genomes for metagenomic binning, comparative biology and taxonomic classification.</title>
        <authorList>
            <person name="Goeker M."/>
        </authorList>
    </citation>
    <scope>NUCLEOTIDE SEQUENCE [LARGE SCALE GENOMIC DNA]</scope>
    <source>
        <strain evidence="3 4">DSM 25488</strain>
    </source>
</reference>
<gene>
    <name evidence="3" type="ORF">C8D91_0130</name>
</gene>
<dbReference type="EMBL" id="SNZB01000001">
    <property type="protein sequence ID" value="TDR23270.1"/>
    <property type="molecule type" value="Genomic_DNA"/>
</dbReference>
<keyword evidence="4" id="KW-1185">Reference proteome</keyword>